<dbReference type="Proteomes" id="UP000297948">
    <property type="component" value="Unassembled WGS sequence"/>
</dbReference>
<reference evidence="2 3" key="1">
    <citation type="submission" date="2019-03" db="EMBL/GenBank/DDBJ databases">
        <authorList>
            <person name="Gonzalez-Pimentel J.L."/>
        </authorList>
    </citation>
    <scope>NUCLEOTIDE SEQUENCE [LARGE SCALE GENOMIC DNA]</scope>
    <source>
        <strain evidence="2 3">JCM 31289</strain>
    </source>
</reference>
<evidence type="ECO:0000313" key="3">
    <source>
        <dbReference type="Proteomes" id="UP000297948"/>
    </source>
</evidence>
<comment type="caution">
    <text evidence="2">The sequence shown here is derived from an EMBL/GenBank/DDBJ whole genome shotgun (WGS) entry which is preliminary data.</text>
</comment>
<protein>
    <submittedName>
        <fullName evidence="2">Uncharacterized protein</fullName>
    </submittedName>
</protein>
<feature type="signal peptide" evidence="1">
    <location>
        <begin position="1"/>
        <end position="21"/>
    </location>
</feature>
<evidence type="ECO:0000313" key="2">
    <source>
        <dbReference type="EMBL" id="TGB00065.1"/>
    </source>
</evidence>
<keyword evidence="1" id="KW-0732">Signal</keyword>
<feature type="chain" id="PRO_5039612331" evidence="1">
    <location>
        <begin position="22"/>
        <end position="72"/>
    </location>
</feature>
<proteinExistence type="predicted"/>
<dbReference type="RefSeq" id="WP_135340853.1">
    <property type="nucleotide sequence ID" value="NZ_JBHLTX010000036.1"/>
</dbReference>
<dbReference type="AlphaFoldDB" id="A0A4Z0GUT9"/>
<dbReference type="EMBL" id="SRID01000242">
    <property type="protein sequence ID" value="TGB00065.1"/>
    <property type="molecule type" value="Genomic_DNA"/>
</dbReference>
<name>A0A4Z0GUT9_9ACTN</name>
<accession>A0A4Z0GUT9</accession>
<gene>
    <name evidence="2" type="ORF">E4099_22105</name>
</gene>
<organism evidence="2 3">
    <name type="scientific">Streptomyces palmae</name>
    <dbReference type="NCBI Taxonomy" id="1701085"/>
    <lineage>
        <taxon>Bacteria</taxon>
        <taxon>Bacillati</taxon>
        <taxon>Actinomycetota</taxon>
        <taxon>Actinomycetes</taxon>
        <taxon>Kitasatosporales</taxon>
        <taxon>Streptomycetaceae</taxon>
        <taxon>Streptomyces</taxon>
    </lineage>
</organism>
<sequence>MTRAKQALVAAAFTAALTAAAASPALADSHATFKPQDGHVSSYILSDGHASVIEAHGQLGDSVATPQDGHAS</sequence>
<keyword evidence="3" id="KW-1185">Reference proteome</keyword>
<evidence type="ECO:0000256" key="1">
    <source>
        <dbReference type="SAM" id="SignalP"/>
    </source>
</evidence>